<comment type="caution">
    <text evidence="3">The sequence shown here is derived from an EMBL/GenBank/DDBJ whole genome shotgun (WGS) entry which is preliminary data.</text>
</comment>
<evidence type="ECO:0000256" key="2">
    <source>
        <dbReference type="SAM" id="Phobius"/>
    </source>
</evidence>
<organism evidence="3 4">
    <name type="scientific">Phellinidium pouzarii</name>
    <dbReference type="NCBI Taxonomy" id="167371"/>
    <lineage>
        <taxon>Eukaryota</taxon>
        <taxon>Fungi</taxon>
        <taxon>Dikarya</taxon>
        <taxon>Basidiomycota</taxon>
        <taxon>Agaricomycotina</taxon>
        <taxon>Agaricomycetes</taxon>
        <taxon>Hymenochaetales</taxon>
        <taxon>Hymenochaetaceae</taxon>
        <taxon>Phellinidium</taxon>
    </lineage>
</organism>
<proteinExistence type="predicted"/>
<protein>
    <submittedName>
        <fullName evidence="3">Uncharacterized protein</fullName>
    </submittedName>
</protein>
<keyword evidence="2" id="KW-0472">Membrane</keyword>
<feature type="region of interest" description="Disordered" evidence="1">
    <location>
        <begin position="35"/>
        <end position="76"/>
    </location>
</feature>
<evidence type="ECO:0000256" key="1">
    <source>
        <dbReference type="SAM" id="MobiDB-lite"/>
    </source>
</evidence>
<keyword evidence="4" id="KW-1185">Reference proteome</keyword>
<accession>A0A4S4L580</accession>
<gene>
    <name evidence="3" type="ORF">EW145_g4038</name>
</gene>
<dbReference type="EMBL" id="SGPK01000191">
    <property type="protein sequence ID" value="THH06509.1"/>
    <property type="molecule type" value="Genomic_DNA"/>
</dbReference>
<feature type="transmembrane region" description="Helical" evidence="2">
    <location>
        <begin position="88"/>
        <end position="110"/>
    </location>
</feature>
<dbReference type="AlphaFoldDB" id="A0A4S4L580"/>
<sequence length="160" mass="17682">MKFGFHSSFLHEPFCLPFGNRRRLHCNAVSLATYDSSTPDRLKSGPTHEESDASKSPTQSRPPTRPPQSPVTAWGSCGRRVPKERADFFEFVLCNIIFAALALVGVLVRTDNMRAVRVRRLAARIGVDLRRASSRSWAMIGDMGAALTHTDGTIRQDAIG</sequence>
<dbReference type="OrthoDB" id="2525787at2759"/>
<keyword evidence="2" id="KW-1133">Transmembrane helix</keyword>
<dbReference type="Proteomes" id="UP000308199">
    <property type="component" value="Unassembled WGS sequence"/>
</dbReference>
<keyword evidence="2" id="KW-0812">Transmembrane</keyword>
<feature type="compositionally biased region" description="Basic and acidic residues" evidence="1">
    <location>
        <begin position="38"/>
        <end position="53"/>
    </location>
</feature>
<name>A0A4S4L580_9AGAM</name>
<evidence type="ECO:0000313" key="3">
    <source>
        <dbReference type="EMBL" id="THH06509.1"/>
    </source>
</evidence>
<evidence type="ECO:0000313" key="4">
    <source>
        <dbReference type="Proteomes" id="UP000308199"/>
    </source>
</evidence>
<reference evidence="3 4" key="1">
    <citation type="submission" date="2019-02" db="EMBL/GenBank/DDBJ databases">
        <title>Genome sequencing of the rare red list fungi Phellinidium pouzarii.</title>
        <authorList>
            <person name="Buettner E."/>
            <person name="Kellner H."/>
        </authorList>
    </citation>
    <scope>NUCLEOTIDE SEQUENCE [LARGE SCALE GENOMIC DNA]</scope>
    <source>
        <strain evidence="3 4">DSM 108285</strain>
    </source>
</reference>